<evidence type="ECO:0000256" key="5">
    <source>
        <dbReference type="ARBA" id="ARBA00022989"/>
    </source>
</evidence>
<gene>
    <name evidence="10" type="ORF">JGI4_01241</name>
</gene>
<dbReference type="OrthoDB" id="9808461at2"/>
<feature type="domain" description="MacB-like periplasmic core" evidence="9">
    <location>
        <begin position="28"/>
        <end position="246"/>
    </location>
</feature>
<feature type="transmembrane region" description="Helical" evidence="7">
    <location>
        <begin position="321"/>
        <end position="348"/>
    </location>
</feature>
<dbReference type="Pfam" id="PF02687">
    <property type="entry name" value="FtsX"/>
    <property type="match status" value="1"/>
</dbReference>
<feature type="transmembrane region" description="Helical" evidence="7">
    <location>
        <begin position="21"/>
        <end position="49"/>
    </location>
</feature>
<dbReference type="EMBL" id="FAOP01000005">
    <property type="protein sequence ID" value="CUU05406.1"/>
    <property type="molecule type" value="Genomic_DNA"/>
</dbReference>
<evidence type="ECO:0000259" key="8">
    <source>
        <dbReference type="Pfam" id="PF02687"/>
    </source>
</evidence>
<accession>A0A0P1LUQ8</accession>
<keyword evidence="4 7" id="KW-0812">Transmembrane</keyword>
<accession>A0A0N7MP27</accession>
<accession>A0A0P1P2E9</accession>
<dbReference type="GO" id="GO:0098797">
    <property type="term" value="C:plasma membrane protein complex"/>
    <property type="evidence" value="ECO:0007669"/>
    <property type="project" value="TreeGrafter"/>
</dbReference>
<reference evidence="11" key="1">
    <citation type="submission" date="2015-11" db="EMBL/GenBank/DDBJ databases">
        <authorList>
            <person name="Varghese N."/>
        </authorList>
    </citation>
    <scope>NUCLEOTIDE SEQUENCE [LARGE SCALE GENOMIC DNA]</scope>
</reference>
<evidence type="ECO:0000313" key="10">
    <source>
        <dbReference type="EMBL" id="CUU05406.1"/>
    </source>
</evidence>
<protein>
    <submittedName>
        <fullName evidence="10">Lipoprotein-releasing system permease protein</fullName>
    </submittedName>
</protein>
<evidence type="ECO:0000256" key="3">
    <source>
        <dbReference type="ARBA" id="ARBA00022475"/>
    </source>
</evidence>
<dbReference type="InterPro" id="IPR003838">
    <property type="entry name" value="ABC3_permease_C"/>
</dbReference>
<dbReference type="Proteomes" id="UP000182011">
    <property type="component" value="Unassembled WGS sequence"/>
</dbReference>
<dbReference type="PANTHER" id="PTHR30489:SF0">
    <property type="entry name" value="LIPOPROTEIN-RELEASING SYSTEM TRANSMEMBRANE PROTEIN LOLE"/>
    <property type="match status" value="1"/>
</dbReference>
<dbReference type="InterPro" id="IPR025857">
    <property type="entry name" value="MacB_PCD"/>
</dbReference>
<accession>A0A0P1MEZ4</accession>
<feature type="transmembrane region" description="Helical" evidence="7">
    <location>
        <begin position="376"/>
        <end position="395"/>
    </location>
</feature>
<proteinExistence type="inferred from homology"/>
<accession>A0A0P1PAL1</accession>
<sequence>MLKLPFTTFIAWRYLRSKRKITLVSIISLISFIGVTIGVSALIIVLSVFNGFNGLVTKILVEFDPHIRIEKKLNLSTEDFKKIEGAISDISQIRGYAPFVISKAMLISDRNNRVLYIKGIDPTKAHLVSGLPSKLVLGNFDLSDGDKLPKIILGLTIADRLNALLGDTVTLVSPSFSSMFGLVQPNVKKFVVSGIFESNNKDYDGYYAFTSLKSAQELFDMRGKINGVEIRLYDIDKSEDVKKIIQSRLGNEFQVKTWYDLHKDLYSVMQIERWVAYVILSLIIFVATFNILGSLTMSVIEKTRDIGILRAMGAKSSDIVRIFMFEGIIIGITGASVGSLIGFIVCYIQEKYHIFPLDPTVYIIPSLPVEMKLTDFIAVWLAAIFLCSFASYYPAKRAASIDPSEALRWE</sequence>
<dbReference type="GO" id="GO:0044874">
    <property type="term" value="P:lipoprotein localization to outer membrane"/>
    <property type="evidence" value="ECO:0007669"/>
    <property type="project" value="TreeGrafter"/>
</dbReference>
<organism evidence="10 11">
    <name type="scientific">Candidatus Kryptonium thompsonii</name>
    <dbReference type="NCBI Taxonomy" id="1633631"/>
    <lineage>
        <taxon>Bacteria</taxon>
        <taxon>Pseudomonadati</taxon>
        <taxon>Candidatus Kryptoniota</taxon>
        <taxon>Candidatus Kryptonium</taxon>
    </lineage>
</organism>
<dbReference type="AlphaFoldDB" id="A0A0P1P2E9"/>
<evidence type="ECO:0000256" key="4">
    <source>
        <dbReference type="ARBA" id="ARBA00022692"/>
    </source>
</evidence>
<accession>A0A0P1MGD5</accession>
<keyword evidence="5 7" id="KW-1133">Transmembrane helix</keyword>
<name>A0A0P1P2E9_9BACT</name>
<dbReference type="RefSeq" id="WP_075426351.1">
    <property type="nucleotide sequence ID" value="NZ_CZVJ01000002.1"/>
</dbReference>
<feature type="transmembrane region" description="Helical" evidence="7">
    <location>
        <begin position="274"/>
        <end position="300"/>
    </location>
</feature>
<dbReference type="Pfam" id="PF12704">
    <property type="entry name" value="MacB_PCD"/>
    <property type="match status" value="1"/>
</dbReference>
<evidence type="ECO:0000259" key="9">
    <source>
        <dbReference type="Pfam" id="PF12704"/>
    </source>
</evidence>
<accession>A0A0P1LPG3</accession>
<keyword evidence="3" id="KW-1003">Cell membrane</keyword>
<evidence type="ECO:0000256" key="6">
    <source>
        <dbReference type="ARBA" id="ARBA00023136"/>
    </source>
</evidence>
<evidence type="ECO:0000256" key="1">
    <source>
        <dbReference type="ARBA" id="ARBA00004651"/>
    </source>
</evidence>
<keyword evidence="10" id="KW-0449">Lipoprotein</keyword>
<accession>A0A0S4N2G2</accession>
<dbReference type="STRING" id="1633631.GCA_001442925_01236"/>
<keyword evidence="6 7" id="KW-0472">Membrane</keyword>
<evidence type="ECO:0000313" key="11">
    <source>
        <dbReference type="Proteomes" id="UP000182011"/>
    </source>
</evidence>
<dbReference type="PANTHER" id="PTHR30489">
    <property type="entry name" value="LIPOPROTEIN-RELEASING SYSTEM TRANSMEMBRANE PROTEIN LOLE"/>
    <property type="match status" value="1"/>
</dbReference>
<comment type="subcellular location">
    <subcellularLocation>
        <location evidence="1">Cell membrane</location>
        <topology evidence="1">Multi-pass membrane protein</topology>
    </subcellularLocation>
</comment>
<comment type="similarity">
    <text evidence="2">Belongs to the ABC-4 integral membrane protein family. LolC/E subfamily.</text>
</comment>
<feature type="domain" description="ABC3 transporter permease C-terminal" evidence="8">
    <location>
        <begin position="278"/>
        <end position="403"/>
    </location>
</feature>
<evidence type="ECO:0000256" key="2">
    <source>
        <dbReference type="ARBA" id="ARBA00005236"/>
    </source>
</evidence>
<accession>A0A0P1LKK3</accession>
<accession>A0A0P1M8E8</accession>
<evidence type="ECO:0000256" key="7">
    <source>
        <dbReference type="SAM" id="Phobius"/>
    </source>
</evidence>
<dbReference type="InterPro" id="IPR051447">
    <property type="entry name" value="Lipoprotein-release_system"/>
</dbReference>